<dbReference type="Pfam" id="PF00480">
    <property type="entry name" value="ROK"/>
    <property type="match status" value="1"/>
</dbReference>
<dbReference type="InterPro" id="IPR000600">
    <property type="entry name" value="ROK"/>
</dbReference>
<dbReference type="Proteomes" id="UP001596298">
    <property type="component" value="Unassembled WGS sequence"/>
</dbReference>
<dbReference type="PANTHER" id="PTHR18964">
    <property type="entry name" value="ROK (REPRESSOR, ORF, KINASE) FAMILY"/>
    <property type="match status" value="1"/>
</dbReference>
<keyword evidence="3" id="KW-1185">Reference proteome</keyword>
<accession>A0ABW2AHK6</accession>
<gene>
    <name evidence="2" type="ORF">ACFQDH_13660</name>
</gene>
<evidence type="ECO:0000313" key="2">
    <source>
        <dbReference type="EMBL" id="MFC6706277.1"/>
    </source>
</evidence>
<evidence type="ECO:0000256" key="1">
    <source>
        <dbReference type="ARBA" id="ARBA00006479"/>
    </source>
</evidence>
<evidence type="ECO:0000313" key="3">
    <source>
        <dbReference type="Proteomes" id="UP001596298"/>
    </source>
</evidence>
<dbReference type="PANTHER" id="PTHR18964:SF149">
    <property type="entry name" value="BIFUNCTIONAL UDP-N-ACETYLGLUCOSAMINE 2-EPIMERASE_N-ACETYLMANNOSAMINE KINASE"/>
    <property type="match status" value="1"/>
</dbReference>
<dbReference type="RefSeq" id="WP_382402186.1">
    <property type="nucleotide sequence ID" value="NZ_JBHSWH010000001.1"/>
</dbReference>
<name>A0ABW2AHK6_9MICO</name>
<dbReference type="InterPro" id="IPR043129">
    <property type="entry name" value="ATPase_NBD"/>
</dbReference>
<dbReference type="SUPFAM" id="SSF53067">
    <property type="entry name" value="Actin-like ATPase domain"/>
    <property type="match status" value="1"/>
</dbReference>
<dbReference type="Gene3D" id="3.30.420.40">
    <property type="match status" value="2"/>
</dbReference>
<comment type="caution">
    <text evidence="2">The sequence shown here is derived from an EMBL/GenBank/DDBJ whole genome shotgun (WGS) entry which is preliminary data.</text>
</comment>
<dbReference type="EMBL" id="JBHSWH010000001">
    <property type="protein sequence ID" value="MFC6706277.1"/>
    <property type="molecule type" value="Genomic_DNA"/>
</dbReference>
<organism evidence="2 3">
    <name type="scientific">Flexivirga alba</name>
    <dbReference type="NCBI Taxonomy" id="702742"/>
    <lineage>
        <taxon>Bacteria</taxon>
        <taxon>Bacillati</taxon>
        <taxon>Actinomycetota</taxon>
        <taxon>Actinomycetes</taxon>
        <taxon>Micrococcales</taxon>
        <taxon>Dermacoccaceae</taxon>
        <taxon>Flexivirga</taxon>
    </lineage>
</organism>
<sequence length="307" mass="30528">MTDRDLVLAVDVGGTSIKAAVLDAAGGETLRRAVPTPFDDGPDAVIAAIRDLVSDRSDAAASAGAPVHAVGLVVPGVVDTVAGIARYASNIGWHDAPLRDIVGGATNLPTAVGHDVQAAGLAEARVGAAQGVSDALIVVLGTGIAAVVVSGGQVVRGAAAIPGEIGHIPVGDLETRCRCGAFGCLEMFSSARGVARLYAERTGRTVDATEVVAHLDDDSDAAAVWQVVTKTLARGLVAGALITDPARVVLAGGLSQAGDALLVPTRAAFESGMPWRQAPELVASPLGGRAGLLGAGILAREAAGATP</sequence>
<proteinExistence type="inferred from homology"/>
<protein>
    <submittedName>
        <fullName evidence="2">ROK family protein</fullName>
    </submittedName>
</protein>
<comment type="similarity">
    <text evidence="1">Belongs to the ROK (NagC/XylR) family.</text>
</comment>
<reference evidence="3" key="1">
    <citation type="journal article" date="2019" name="Int. J. Syst. Evol. Microbiol.">
        <title>The Global Catalogue of Microorganisms (GCM) 10K type strain sequencing project: providing services to taxonomists for standard genome sequencing and annotation.</title>
        <authorList>
            <consortium name="The Broad Institute Genomics Platform"/>
            <consortium name="The Broad Institute Genome Sequencing Center for Infectious Disease"/>
            <person name="Wu L."/>
            <person name="Ma J."/>
        </authorList>
    </citation>
    <scope>NUCLEOTIDE SEQUENCE [LARGE SCALE GENOMIC DNA]</scope>
    <source>
        <strain evidence="3">CCUG 58127</strain>
    </source>
</reference>